<dbReference type="Gene3D" id="3.90.226.10">
    <property type="entry name" value="2-enoyl-CoA Hydratase, Chain A, domain 1"/>
    <property type="match status" value="1"/>
</dbReference>
<dbReference type="InterPro" id="IPR045004">
    <property type="entry name" value="ECH_dom"/>
</dbReference>
<evidence type="ECO:0000256" key="3">
    <source>
        <dbReference type="ARBA" id="ARBA00022801"/>
    </source>
</evidence>
<dbReference type="EMBL" id="CP154858">
    <property type="protein sequence ID" value="XDT70992.1"/>
    <property type="molecule type" value="Genomic_DNA"/>
</dbReference>
<dbReference type="GO" id="GO:0003860">
    <property type="term" value="F:3-hydroxyisobutyryl-CoA hydrolase activity"/>
    <property type="evidence" value="ECO:0007669"/>
    <property type="project" value="UniProtKB-EC"/>
</dbReference>
<dbReference type="GO" id="GO:0005829">
    <property type="term" value="C:cytosol"/>
    <property type="evidence" value="ECO:0007669"/>
    <property type="project" value="TreeGrafter"/>
</dbReference>
<evidence type="ECO:0000313" key="5">
    <source>
        <dbReference type="EMBL" id="XDT70992.1"/>
    </source>
</evidence>
<name>A0AB39USI8_9GAMM</name>
<dbReference type="PANTHER" id="PTHR43176">
    <property type="entry name" value="3-HYDROXYISOBUTYRYL-COA HYDROLASE-RELATED"/>
    <property type="match status" value="1"/>
</dbReference>
<dbReference type="Pfam" id="PF16113">
    <property type="entry name" value="ECH_2"/>
    <property type="match status" value="1"/>
</dbReference>
<dbReference type="AlphaFoldDB" id="A0AB39USI8"/>
<dbReference type="NCBIfam" id="NF004127">
    <property type="entry name" value="PRK05617.1"/>
    <property type="match status" value="1"/>
</dbReference>
<dbReference type="InterPro" id="IPR029045">
    <property type="entry name" value="ClpP/crotonase-like_dom_sf"/>
</dbReference>
<dbReference type="GO" id="GO:0006574">
    <property type="term" value="P:L-valine catabolic process"/>
    <property type="evidence" value="ECO:0007669"/>
    <property type="project" value="TreeGrafter"/>
</dbReference>
<organism evidence="5">
    <name type="scientific">Thermohahella caldifontis</name>
    <dbReference type="NCBI Taxonomy" id="3142973"/>
    <lineage>
        <taxon>Bacteria</taxon>
        <taxon>Pseudomonadati</taxon>
        <taxon>Pseudomonadota</taxon>
        <taxon>Gammaproteobacteria</taxon>
        <taxon>Oceanospirillales</taxon>
        <taxon>Hahellaceae</taxon>
        <taxon>Thermohahella</taxon>
    </lineage>
</organism>
<dbReference type="KEGG" id="tcd:AAIA72_09220"/>
<accession>A0AB39USI8</accession>
<protein>
    <recommendedName>
        <fullName evidence="2">3-hydroxyisobutyryl-CoA hydrolase</fullName>
        <ecNumber evidence="2">3.1.2.4</ecNumber>
    </recommendedName>
</protein>
<evidence type="ECO:0000259" key="4">
    <source>
        <dbReference type="Pfam" id="PF16113"/>
    </source>
</evidence>
<evidence type="ECO:0000256" key="1">
    <source>
        <dbReference type="ARBA" id="ARBA00001709"/>
    </source>
</evidence>
<sequence>MAESVAPVRVETRPVAAGGAIGVLTLNNPKALNALSLDMIRILQPRLDAWRQDQSIRAVFLQGEGERAFCAGGDIVQLYRAMTDPASKPEDGDVFFTEEYRLDYTIHRYPKPLIVWGNGIVMGGGLGLMAGASHRIVTENTTLAMPEVSIGLFPDVGATWFLNRMPDGVGLFLGLTGARCNASDARFIGLADACLPANLRDTVLEGLTRITYTDPESDRGRITQMLHSLEEAHPNQMPASELRRHLDLIRKVTGGASLSQVVAALAQLPESDPWLKHAHENFFRGCPVTAHLVWRQLHGSRDLSLPDVFRRELIMAAQCLRHPDFAEGIRARLIDKDQQPRWSFPRVEDVPESLVDEYFQPPWPEGVHPLADLK</sequence>
<dbReference type="PANTHER" id="PTHR43176:SF3">
    <property type="entry name" value="3-HYDROXYISOBUTYRYL-COA HYDROLASE, MITOCHONDRIAL"/>
    <property type="match status" value="1"/>
</dbReference>
<comment type="catalytic activity">
    <reaction evidence="1">
        <text>3-hydroxy-2-methylpropanoyl-CoA + H2O = 3-hydroxy-2-methylpropanoate + CoA + H(+)</text>
        <dbReference type="Rhea" id="RHEA:20888"/>
        <dbReference type="ChEBI" id="CHEBI:11805"/>
        <dbReference type="ChEBI" id="CHEBI:15377"/>
        <dbReference type="ChEBI" id="CHEBI:15378"/>
        <dbReference type="ChEBI" id="CHEBI:57287"/>
        <dbReference type="ChEBI" id="CHEBI:57340"/>
        <dbReference type="EC" id="3.1.2.4"/>
    </reaction>
</comment>
<evidence type="ECO:0000256" key="2">
    <source>
        <dbReference type="ARBA" id="ARBA00011915"/>
    </source>
</evidence>
<gene>
    <name evidence="5" type="ORF">AAIA72_09220</name>
</gene>
<dbReference type="RefSeq" id="WP_369600033.1">
    <property type="nucleotide sequence ID" value="NZ_CP154858.1"/>
</dbReference>
<keyword evidence="3 5" id="KW-0378">Hydrolase</keyword>
<proteinExistence type="predicted"/>
<feature type="domain" description="Enoyl-CoA hydratase/isomerase" evidence="4">
    <location>
        <begin position="21"/>
        <end position="359"/>
    </location>
</feature>
<dbReference type="SUPFAM" id="SSF52096">
    <property type="entry name" value="ClpP/crotonase"/>
    <property type="match status" value="1"/>
</dbReference>
<dbReference type="InterPro" id="IPR032259">
    <property type="entry name" value="HIBYL-CoA-H"/>
</dbReference>
<reference evidence="5" key="1">
    <citation type="submission" date="2024-05" db="EMBL/GenBank/DDBJ databases">
        <title>Genome sequencing of novel strain.</title>
        <authorList>
            <person name="Ganbat D."/>
            <person name="Ganbat S."/>
            <person name="Lee S.-J."/>
        </authorList>
    </citation>
    <scope>NUCLEOTIDE SEQUENCE</scope>
    <source>
        <strain evidence="5">SMD15-11</strain>
    </source>
</reference>
<dbReference type="CDD" id="cd06558">
    <property type="entry name" value="crotonase-like"/>
    <property type="match status" value="1"/>
</dbReference>
<dbReference type="EC" id="3.1.2.4" evidence="2"/>